<dbReference type="Gene3D" id="1.10.287.1700">
    <property type="match status" value="1"/>
</dbReference>
<dbReference type="EMBL" id="FNYH01000002">
    <property type="protein sequence ID" value="SEI45862.1"/>
    <property type="molecule type" value="Genomic_DNA"/>
</dbReference>
<comment type="subcellular location">
    <subcellularLocation>
        <location evidence="1">Cell membrane</location>
        <topology evidence="1">Peripheral membrane protein</topology>
        <orientation evidence="1">Cytoplasmic side</orientation>
    </subcellularLocation>
</comment>
<protein>
    <recommendedName>
        <fullName evidence="3">Flagellar FliJ protein</fullName>
    </recommendedName>
</protein>
<keyword evidence="12" id="KW-0282">Flagellum</keyword>
<organism evidence="12 13">
    <name type="scientific">Allopseudospirillum japonicum</name>
    <dbReference type="NCBI Taxonomy" id="64971"/>
    <lineage>
        <taxon>Bacteria</taxon>
        <taxon>Pseudomonadati</taxon>
        <taxon>Pseudomonadota</taxon>
        <taxon>Gammaproteobacteria</taxon>
        <taxon>Oceanospirillales</taxon>
        <taxon>Oceanospirillaceae</taxon>
        <taxon>Allopseudospirillum</taxon>
    </lineage>
</organism>
<evidence type="ECO:0000256" key="8">
    <source>
        <dbReference type="ARBA" id="ARBA00022927"/>
    </source>
</evidence>
<keyword evidence="13" id="KW-1185">Reference proteome</keyword>
<keyword evidence="11" id="KW-0175">Coiled coil</keyword>
<keyword evidence="12" id="KW-0969">Cilium</keyword>
<dbReference type="STRING" id="64971.SAMN05421831_102111"/>
<evidence type="ECO:0000256" key="4">
    <source>
        <dbReference type="ARBA" id="ARBA00022448"/>
    </source>
</evidence>
<comment type="similarity">
    <text evidence="2">Belongs to the FliJ family.</text>
</comment>
<dbReference type="InterPro" id="IPR053716">
    <property type="entry name" value="Flag_assembly_chemotaxis_eff"/>
</dbReference>
<dbReference type="GO" id="GO:0009288">
    <property type="term" value="C:bacterial-type flagellum"/>
    <property type="evidence" value="ECO:0007669"/>
    <property type="project" value="InterPro"/>
</dbReference>
<name>A0A1H6R3U8_9GAMM</name>
<sequence>MAKAESERLRPVLDMALRKEQEAAQALGYLNQKITQEQQTLQQLKEYEQDYHQNVIAKRMQGDQVFNRYSLLRYQNFISRLNEAVGQQEAQIDQVEGQLQQVREYWMKSRARVQAIESVIRKAQEREQVAAAKREQKMVDELVCIAAARRMLARIDAN</sequence>
<evidence type="ECO:0000256" key="2">
    <source>
        <dbReference type="ARBA" id="ARBA00010004"/>
    </source>
</evidence>
<evidence type="ECO:0000256" key="3">
    <source>
        <dbReference type="ARBA" id="ARBA00020392"/>
    </source>
</evidence>
<dbReference type="NCBIfam" id="TIGR02473">
    <property type="entry name" value="flagell_FliJ"/>
    <property type="match status" value="1"/>
</dbReference>
<dbReference type="InterPro" id="IPR012823">
    <property type="entry name" value="Flagell_FliJ"/>
</dbReference>
<evidence type="ECO:0000313" key="13">
    <source>
        <dbReference type="Proteomes" id="UP000242999"/>
    </source>
</evidence>
<keyword evidence="8" id="KW-0653">Protein transport</keyword>
<evidence type="ECO:0000256" key="1">
    <source>
        <dbReference type="ARBA" id="ARBA00004413"/>
    </source>
</evidence>
<keyword evidence="9" id="KW-0472">Membrane</keyword>
<dbReference type="AlphaFoldDB" id="A0A1H6R3U8"/>
<keyword evidence="5" id="KW-1003">Cell membrane</keyword>
<dbReference type="Proteomes" id="UP000242999">
    <property type="component" value="Unassembled WGS sequence"/>
</dbReference>
<evidence type="ECO:0000256" key="9">
    <source>
        <dbReference type="ARBA" id="ARBA00023136"/>
    </source>
</evidence>
<proteinExistence type="inferred from homology"/>
<keyword evidence="4" id="KW-0813">Transport</keyword>
<dbReference type="GO" id="GO:0071973">
    <property type="term" value="P:bacterial-type flagellum-dependent cell motility"/>
    <property type="evidence" value="ECO:0007669"/>
    <property type="project" value="InterPro"/>
</dbReference>
<accession>A0A1H6R3U8</accession>
<dbReference type="GO" id="GO:0044781">
    <property type="term" value="P:bacterial-type flagellum organization"/>
    <property type="evidence" value="ECO:0007669"/>
    <property type="project" value="UniProtKB-KW"/>
</dbReference>
<evidence type="ECO:0000256" key="6">
    <source>
        <dbReference type="ARBA" id="ARBA00022500"/>
    </source>
</evidence>
<dbReference type="GO" id="GO:0005886">
    <property type="term" value="C:plasma membrane"/>
    <property type="evidence" value="ECO:0007669"/>
    <property type="project" value="UniProtKB-SubCell"/>
</dbReference>
<reference evidence="13" key="1">
    <citation type="submission" date="2016-10" db="EMBL/GenBank/DDBJ databases">
        <authorList>
            <person name="Varghese N."/>
            <person name="Submissions S."/>
        </authorList>
    </citation>
    <scope>NUCLEOTIDE SEQUENCE [LARGE SCALE GENOMIC DNA]</scope>
    <source>
        <strain evidence="13">DSM 7165</strain>
    </source>
</reference>
<dbReference type="Pfam" id="PF02050">
    <property type="entry name" value="FliJ"/>
    <property type="match status" value="1"/>
</dbReference>
<keyword evidence="10" id="KW-1006">Bacterial flagellum protein export</keyword>
<keyword evidence="6" id="KW-0145">Chemotaxis</keyword>
<gene>
    <name evidence="12" type="ORF">SAMN05421831_102111</name>
</gene>
<evidence type="ECO:0000256" key="11">
    <source>
        <dbReference type="SAM" id="Coils"/>
    </source>
</evidence>
<dbReference type="PANTHER" id="PTHR38786:SF1">
    <property type="entry name" value="FLAGELLAR FLIJ PROTEIN"/>
    <property type="match status" value="1"/>
</dbReference>
<dbReference type="GO" id="GO:0015031">
    <property type="term" value="P:protein transport"/>
    <property type="evidence" value="ECO:0007669"/>
    <property type="project" value="UniProtKB-KW"/>
</dbReference>
<evidence type="ECO:0000256" key="7">
    <source>
        <dbReference type="ARBA" id="ARBA00022795"/>
    </source>
</evidence>
<keyword evidence="12" id="KW-0966">Cell projection</keyword>
<keyword evidence="7" id="KW-1005">Bacterial flagellum biogenesis</keyword>
<dbReference type="RefSeq" id="WP_093308460.1">
    <property type="nucleotide sequence ID" value="NZ_FNYH01000002.1"/>
</dbReference>
<evidence type="ECO:0000256" key="10">
    <source>
        <dbReference type="ARBA" id="ARBA00023225"/>
    </source>
</evidence>
<dbReference type="OrthoDB" id="6197325at2"/>
<dbReference type="PANTHER" id="PTHR38786">
    <property type="entry name" value="FLAGELLAR FLIJ PROTEIN"/>
    <property type="match status" value="1"/>
</dbReference>
<feature type="coiled-coil region" evidence="11">
    <location>
        <begin position="78"/>
        <end position="105"/>
    </location>
</feature>
<dbReference type="GO" id="GO:0006935">
    <property type="term" value="P:chemotaxis"/>
    <property type="evidence" value="ECO:0007669"/>
    <property type="project" value="UniProtKB-KW"/>
</dbReference>
<evidence type="ECO:0000256" key="5">
    <source>
        <dbReference type="ARBA" id="ARBA00022475"/>
    </source>
</evidence>
<evidence type="ECO:0000313" key="12">
    <source>
        <dbReference type="EMBL" id="SEI45862.1"/>
    </source>
</evidence>
<dbReference type="InterPro" id="IPR052570">
    <property type="entry name" value="FliJ"/>
</dbReference>